<name>A0A2R6QBN2_9APHY</name>
<comment type="caution">
    <text evidence="1">The sequence shown here is derived from an EMBL/GenBank/DDBJ whole genome shotgun (WGS) entry which is preliminary data.</text>
</comment>
<dbReference type="EMBL" id="MLYV02000367">
    <property type="protein sequence ID" value="PSS05549.1"/>
    <property type="molecule type" value="Genomic_DNA"/>
</dbReference>
<protein>
    <submittedName>
        <fullName evidence="1">Uncharacterized protein</fullName>
    </submittedName>
</protein>
<proteinExistence type="predicted"/>
<accession>A0A2R6QBN2</accession>
<dbReference type="Proteomes" id="UP000186601">
    <property type="component" value="Unassembled WGS sequence"/>
</dbReference>
<evidence type="ECO:0000313" key="2">
    <source>
        <dbReference type="Proteomes" id="UP000186601"/>
    </source>
</evidence>
<evidence type="ECO:0000313" key="1">
    <source>
        <dbReference type="EMBL" id="PSS05549.1"/>
    </source>
</evidence>
<keyword evidence="2" id="KW-1185">Reference proteome</keyword>
<gene>
    <name evidence="1" type="ORF">PHLCEN_2v3751</name>
</gene>
<dbReference type="AlphaFoldDB" id="A0A2R6QBN2"/>
<reference evidence="1 2" key="1">
    <citation type="submission" date="2018-02" db="EMBL/GenBank/DDBJ databases">
        <title>Genome sequence of the basidiomycete white-rot fungus Phlebia centrifuga.</title>
        <authorList>
            <person name="Granchi Z."/>
            <person name="Peng M."/>
            <person name="de Vries R.P."/>
            <person name="Hilden K."/>
            <person name="Makela M.R."/>
            <person name="Grigoriev I."/>
            <person name="Riley R."/>
        </authorList>
    </citation>
    <scope>NUCLEOTIDE SEQUENCE [LARGE SCALE GENOMIC DNA]</scope>
    <source>
        <strain evidence="1 2">FBCC195</strain>
    </source>
</reference>
<organism evidence="1 2">
    <name type="scientific">Hermanssonia centrifuga</name>
    <dbReference type="NCBI Taxonomy" id="98765"/>
    <lineage>
        <taxon>Eukaryota</taxon>
        <taxon>Fungi</taxon>
        <taxon>Dikarya</taxon>
        <taxon>Basidiomycota</taxon>
        <taxon>Agaricomycotina</taxon>
        <taxon>Agaricomycetes</taxon>
        <taxon>Polyporales</taxon>
        <taxon>Meruliaceae</taxon>
        <taxon>Hermanssonia</taxon>
    </lineage>
</organism>
<sequence>MNPTDHISSGAAVRRLDLCTWADSIAEHDSELYPCRIPAVRTERTAWASRIARELANVAKTPLVN</sequence>